<dbReference type="PANTHER" id="PTHR45661">
    <property type="entry name" value="SURFACE ANTIGEN"/>
    <property type="match status" value="1"/>
</dbReference>
<feature type="domain" description="BACON" evidence="2">
    <location>
        <begin position="82"/>
        <end position="143"/>
    </location>
</feature>
<dbReference type="Gene3D" id="3.80.10.10">
    <property type="entry name" value="Ribonuclease Inhibitor"/>
    <property type="match status" value="1"/>
</dbReference>
<proteinExistence type="predicted"/>
<feature type="signal peptide" evidence="1">
    <location>
        <begin position="1"/>
        <end position="24"/>
    </location>
</feature>
<evidence type="ECO:0000313" key="4">
    <source>
        <dbReference type="Proteomes" id="UP001200307"/>
    </source>
</evidence>
<dbReference type="InterPro" id="IPR032675">
    <property type="entry name" value="LRR_dom_sf"/>
</dbReference>
<protein>
    <submittedName>
        <fullName evidence="3">Leucine-rich repeat protein</fullName>
    </submittedName>
</protein>
<dbReference type="Gene3D" id="2.60.40.10">
    <property type="entry name" value="Immunoglobulins"/>
    <property type="match status" value="2"/>
</dbReference>
<accession>A0AAW4YJJ7</accession>
<dbReference type="PROSITE" id="PS51257">
    <property type="entry name" value="PROKAR_LIPOPROTEIN"/>
    <property type="match status" value="1"/>
</dbReference>
<dbReference type="Proteomes" id="UP001200307">
    <property type="component" value="Unassembled WGS sequence"/>
</dbReference>
<dbReference type="AlphaFoldDB" id="A0AAW4YJJ7"/>
<reference evidence="3" key="1">
    <citation type="submission" date="2021-12" db="EMBL/GenBank/DDBJ databases">
        <authorList>
            <person name="Lv X."/>
        </authorList>
    </citation>
    <scope>NUCLEOTIDE SEQUENCE</scope>
    <source>
        <strain evidence="3">HF2106</strain>
    </source>
</reference>
<organism evidence="3 4">
    <name type="scientific">Segatella copri</name>
    <dbReference type="NCBI Taxonomy" id="165179"/>
    <lineage>
        <taxon>Bacteria</taxon>
        <taxon>Pseudomonadati</taxon>
        <taxon>Bacteroidota</taxon>
        <taxon>Bacteroidia</taxon>
        <taxon>Bacteroidales</taxon>
        <taxon>Prevotellaceae</taxon>
        <taxon>Segatella</taxon>
    </lineage>
</organism>
<feature type="domain" description="BACON" evidence="2">
    <location>
        <begin position="288"/>
        <end position="339"/>
    </location>
</feature>
<keyword evidence="1" id="KW-0732">Signal</keyword>
<dbReference type="RefSeq" id="WP_233339227.1">
    <property type="nucleotide sequence ID" value="NZ_JAJTVO010000013.1"/>
</dbReference>
<feature type="domain" description="BACON" evidence="2">
    <location>
        <begin position="179"/>
        <end position="240"/>
    </location>
</feature>
<evidence type="ECO:0000259" key="2">
    <source>
        <dbReference type="Pfam" id="PF13004"/>
    </source>
</evidence>
<dbReference type="Pfam" id="PF13306">
    <property type="entry name" value="LRR_5"/>
    <property type="match status" value="1"/>
</dbReference>
<dbReference type="EMBL" id="JAJTVO010000013">
    <property type="protein sequence ID" value="MCE4122320.1"/>
    <property type="molecule type" value="Genomic_DNA"/>
</dbReference>
<sequence length="711" mass="78747">MKTINKFMLGIALVGALPMMTACSDDNGNEVVEPTPVEDPTFEILSELPDPPTFSFTAAGNKAQTLAFNTNQNWKIELVNTQEDDNYEWLTLFDRQGTGSENTQRVWIATGKNTEYDARRAEFTLTVGEGEDAQIKTFWVYQAQLDAVLATDPKAFMNLSNREQVLPLDFQYNVEEYEISVSDKSWMTVMDEAPSKSRALVSETKYVKIADNDKFDVRTGTITIKDKNNSSTSVTIPVSQYGLAKPIILVNNASEFASLSAAEATIDLNLSTENVVSVCDQLTIDIPEAAKDWLSFEPNADNTGYVVKVKENKGGARTAKIAVAAKADHNIKNEITVKQSSAAGVAVSITNKSAFESYLDKMGGSCSVKYQTETEDWDCALEGLDGEPVDWVKIANKKMPGQILLSYDANPALKLRTAVLKVFPAGNKDKADYVTLIQNPGTQVIVSGTLQQTLDQLVADGIYKSVKDITSLELKGELSRTDYNLLQNMLKGKVGNETGYKLNTIDLSEVTTDKITANQFNGCTQLKKIIFPKALRSMEEKICANCTNLTSAKFPEGVTYIANHTFQNCSSLQEAWIPSTVQYIYGMVFEKCNKLKALHFQTLPLQYRQVARSATQPTTASDGIFDEALRKQLGTNLTLYVPGDYEKYWRAPDPQHVVNSHLADYLKNLTADSKEWTTATAAFQWKPGSAYSLKVDFTWSFTAIVAEDSWE</sequence>
<dbReference type="InterPro" id="IPR053139">
    <property type="entry name" value="Surface_bspA-like"/>
</dbReference>
<dbReference type="InterPro" id="IPR026906">
    <property type="entry name" value="LRR_5"/>
</dbReference>
<dbReference type="InterPro" id="IPR024361">
    <property type="entry name" value="BACON"/>
</dbReference>
<dbReference type="InterPro" id="IPR013783">
    <property type="entry name" value="Ig-like_fold"/>
</dbReference>
<gene>
    <name evidence="3" type="ORF">LYY06_08600</name>
</gene>
<dbReference type="PANTHER" id="PTHR45661:SF3">
    <property type="entry name" value="IG-LIKE DOMAIN-CONTAINING PROTEIN"/>
    <property type="match status" value="1"/>
</dbReference>
<comment type="caution">
    <text evidence="3">The sequence shown here is derived from an EMBL/GenBank/DDBJ whole genome shotgun (WGS) entry which is preliminary data.</text>
</comment>
<dbReference type="Pfam" id="PF13004">
    <property type="entry name" value="BACON"/>
    <property type="match status" value="3"/>
</dbReference>
<dbReference type="SUPFAM" id="SSF52058">
    <property type="entry name" value="L domain-like"/>
    <property type="match status" value="1"/>
</dbReference>
<evidence type="ECO:0000313" key="3">
    <source>
        <dbReference type="EMBL" id="MCE4122320.1"/>
    </source>
</evidence>
<evidence type="ECO:0000256" key="1">
    <source>
        <dbReference type="SAM" id="SignalP"/>
    </source>
</evidence>
<name>A0AAW4YJJ7_9BACT</name>
<feature type="chain" id="PRO_5043913239" evidence="1">
    <location>
        <begin position="25"/>
        <end position="711"/>
    </location>
</feature>